<evidence type="ECO:0000313" key="11">
    <source>
        <dbReference type="EMBL" id="MFC0628114.1"/>
    </source>
</evidence>
<comment type="similarity">
    <text evidence="2">Belongs to the cation diffusion facilitator (CDF) transporter (TC 2.A.4) family. SLC30A subfamily.</text>
</comment>
<dbReference type="RefSeq" id="WP_380053726.1">
    <property type="nucleotide sequence ID" value="NZ_JBHLTC010000037.1"/>
</dbReference>
<evidence type="ECO:0000256" key="3">
    <source>
        <dbReference type="ARBA" id="ARBA00022448"/>
    </source>
</evidence>
<dbReference type="PANTHER" id="PTHR11562">
    <property type="entry name" value="CATION EFFLUX PROTEIN/ ZINC TRANSPORTER"/>
    <property type="match status" value="1"/>
</dbReference>
<dbReference type="Pfam" id="PF01545">
    <property type="entry name" value="Cation_efflux"/>
    <property type="match status" value="1"/>
</dbReference>
<comment type="subcellular location">
    <subcellularLocation>
        <location evidence="1">Membrane</location>
        <topology evidence="1">Multi-pass membrane protein</topology>
    </subcellularLocation>
</comment>
<feature type="transmembrane region" description="Helical" evidence="8">
    <location>
        <begin position="78"/>
        <end position="100"/>
    </location>
</feature>
<sequence length="296" mass="31043">MTATGRHRKVLALVVLISLTIAAIQLVGAFLTGSLALFADAGHVLADAGGVAMALGAALLASRPASGRRTFGWARAEILAAAVNGLILSGMGVYVVIQGVRRLIEPAAVEPGGMALFGAIGLIGNLIAVAILFKARADSLNMRGAFLEVATDSATSVGVLVAALVIQLTGFTRADPIVSLLIGLVIVPRAIKLLREAADILLETTPAGIDLDEIRRHITEVDHIHDVHDLHVYTVTSGLPVLTAHVVVDSECFEDGHAPQLLDRLQTCLAGHFDVEHSTFQLEPIGHADHEHPTHA</sequence>
<keyword evidence="12" id="KW-1185">Reference proteome</keyword>
<evidence type="ECO:0000256" key="1">
    <source>
        <dbReference type="ARBA" id="ARBA00004141"/>
    </source>
</evidence>
<evidence type="ECO:0000256" key="7">
    <source>
        <dbReference type="ARBA" id="ARBA00023136"/>
    </source>
</evidence>
<dbReference type="PANTHER" id="PTHR11562:SF17">
    <property type="entry name" value="RE54080P-RELATED"/>
    <property type="match status" value="1"/>
</dbReference>
<accession>A0ABV6QTZ4</accession>
<name>A0ABV6QTZ4_9ACTN</name>
<dbReference type="SUPFAM" id="SSF161111">
    <property type="entry name" value="Cation efflux protein transmembrane domain-like"/>
    <property type="match status" value="1"/>
</dbReference>
<evidence type="ECO:0000256" key="6">
    <source>
        <dbReference type="ARBA" id="ARBA00023065"/>
    </source>
</evidence>
<protein>
    <submittedName>
        <fullName evidence="11">Cation diffusion facilitator family transporter</fullName>
    </submittedName>
</protein>
<keyword evidence="3" id="KW-0813">Transport</keyword>
<feature type="transmembrane region" description="Helical" evidence="8">
    <location>
        <begin position="45"/>
        <end position="66"/>
    </location>
</feature>
<reference evidence="11 12" key="1">
    <citation type="submission" date="2024-09" db="EMBL/GenBank/DDBJ databases">
        <authorList>
            <person name="Sun Q."/>
            <person name="Mori K."/>
        </authorList>
    </citation>
    <scope>NUCLEOTIDE SEQUENCE [LARGE SCALE GENOMIC DNA]</scope>
    <source>
        <strain evidence="11 12">CGMCC 1.15906</strain>
    </source>
</reference>
<dbReference type="InterPro" id="IPR027470">
    <property type="entry name" value="Cation_efflux_CTD"/>
</dbReference>
<feature type="domain" description="Cation efflux protein transmembrane" evidence="9">
    <location>
        <begin position="12"/>
        <end position="202"/>
    </location>
</feature>
<gene>
    <name evidence="11" type="ORF">ACFFGN_28855</name>
</gene>
<comment type="caution">
    <text evidence="11">The sequence shown here is derived from an EMBL/GenBank/DDBJ whole genome shotgun (WGS) entry which is preliminary data.</text>
</comment>
<evidence type="ECO:0000256" key="5">
    <source>
        <dbReference type="ARBA" id="ARBA00022989"/>
    </source>
</evidence>
<dbReference type="InterPro" id="IPR050681">
    <property type="entry name" value="CDF/SLC30A"/>
</dbReference>
<evidence type="ECO:0000256" key="4">
    <source>
        <dbReference type="ARBA" id="ARBA00022692"/>
    </source>
</evidence>
<dbReference type="InterPro" id="IPR002524">
    <property type="entry name" value="Cation_efflux"/>
</dbReference>
<feature type="domain" description="Cation efflux protein cytoplasmic" evidence="10">
    <location>
        <begin position="207"/>
        <end position="284"/>
    </location>
</feature>
<keyword evidence="4 8" id="KW-0812">Transmembrane</keyword>
<dbReference type="Proteomes" id="UP001589890">
    <property type="component" value="Unassembled WGS sequence"/>
</dbReference>
<dbReference type="InterPro" id="IPR027469">
    <property type="entry name" value="Cation_efflux_TMD_sf"/>
</dbReference>
<feature type="transmembrane region" description="Helical" evidence="8">
    <location>
        <begin position="112"/>
        <end position="133"/>
    </location>
</feature>
<evidence type="ECO:0000256" key="8">
    <source>
        <dbReference type="SAM" id="Phobius"/>
    </source>
</evidence>
<dbReference type="InterPro" id="IPR058533">
    <property type="entry name" value="Cation_efflux_TM"/>
</dbReference>
<dbReference type="NCBIfam" id="TIGR01297">
    <property type="entry name" value="CDF"/>
    <property type="match status" value="1"/>
</dbReference>
<keyword evidence="6" id="KW-0406">Ion transport</keyword>
<evidence type="ECO:0000259" key="9">
    <source>
        <dbReference type="Pfam" id="PF01545"/>
    </source>
</evidence>
<proteinExistence type="inferred from homology"/>
<evidence type="ECO:0000313" key="12">
    <source>
        <dbReference type="Proteomes" id="UP001589890"/>
    </source>
</evidence>
<organism evidence="11 12">
    <name type="scientific">Kribbella deserti</name>
    <dbReference type="NCBI Taxonomy" id="1926257"/>
    <lineage>
        <taxon>Bacteria</taxon>
        <taxon>Bacillati</taxon>
        <taxon>Actinomycetota</taxon>
        <taxon>Actinomycetes</taxon>
        <taxon>Propionibacteriales</taxon>
        <taxon>Kribbellaceae</taxon>
        <taxon>Kribbella</taxon>
    </lineage>
</organism>
<dbReference type="Gene3D" id="1.20.1510.10">
    <property type="entry name" value="Cation efflux protein transmembrane domain"/>
    <property type="match status" value="1"/>
</dbReference>
<evidence type="ECO:0000259" key="10">
    <source>
        <dbReference type="Pfam" id="PF16916"/>
    </source>
</evidence>
<dbReference type="Pfam" id="PF16916">
    <property type="entry name" value="ZT_dimer"/>
    <property type="match status" value="1"/>
</dbReference>
<dbReference type="InterPro" id="IPR036837">
    <property type="entry name" value="Cation_efflux_CTD_sf"/>
</dbReference>
<keyword evidence="5 8" id="KW-1133">Transmembrane helix</keyword>
<dbReference type="SUPFAM" id="SSF160240">
    <property type="entry name" value="Cation efflux protein cytoplasmic domain-like"/>
    <property type="match status" value="1"/>
</dbReference>
<dbReference type="EMBL" id="JBHLTC010000037">
    <property type="protein sequence ID" value="MFC0628114.1"/>
    <property type="molecule type" value="Genomic_DNA"/>
</dbReference>
<keyword evidence="7 8" id="KW-0472">Membrane</keyword>
<evidence type="ECO:0000256" key="2">
    <source>
        <dbReference type="ARBA" id="ARBA00008873"/>
    </source>
</evidence>